<proteinExistence type="predicted"/>
<accession>A0A0F9CK20</accession>
<sequence length="88" mass="10165">MSHFTDEEDVLMAEQVGARRVKARKVKGFASLRTVKKRRPKYTPSRLPRYTSLSALARKHDKDMKALAKRLGIIEEDLDYLFESPEGE</sequence>
<protein>
    <submittedName>
        <fullName evidence="1">Uncharacterized protein</fullName>
    </submittedName>
</protein>
<evidence type="ECO:0000313" key="1">
    <source>
        <dbReference type="EMBL" id="KKK96976.1"/>
    </source>
</evidence>
<reference evidence="1" key="1">
    <citation type="journal article" date="2015" name="Nature">
        <title>Complex archaea that bridge the gap between prokaryotes and eukaryotes.</title>
        <authorList>
            <person name="Spang A."/>
            <person name="Saw J.H."/>
            <person name="Jorgensen S.L."/>
            <person name="Zaremba-Niedzwiedzka K."/>
            <person name="Martijn J."/>
            <person name="Lind A.E."/>
            <person name="van Eijk R."/>
            <person name="Schleper C."/>
            <person name="Guy L."/>
            <person name="Ettema T.J."/>
        </authorList>
    </citation>
    <scope>NUCLEOTIDE SEQUENCE</scope>
</reference>
<dbReference type="EMBL" id="LAZR01046250">
    <property type="protein sequence ID" value="KKK96976.1"/>
    <property type="molecule type" value="Genomic_DNA"/>
</dbReference>
<gene>
    <name evidence="1" type="ORF">LCGC14_2657390</name>
</gene>
<organism evidence="1">
    <name type="scientific">marine sediment metagenome</name>
    <dbReference type="NCBI Taxonomy" id="412755"/>
    <lineage>
        <taxon>unclassified sequences</taxon>
        <taxon>metagenomes</taxon>
        <taxon>ecological metagenomes</taxon>
    </lineage>
</organism>
<dbReference type="AlphaFoldDB" id="A0A0F9CK20"/>
<comment type="caution">
    <text evidence="1">The sequence shown here is derived from an EMBL/GenBank/DDBJ whole genome shotgun (WGS) entry which is preliminary data.</text>
</comment>
<name>A0A0F9CK20_9ZZZZ</name>